<evidence type="ECO:0000259" key="2">
    <source>
        <dbReference type="Pfam" id="PF00109"/>
    </source>
</evidence>
<feature type="domain" description="Beta-ketoacyl synthase-like N-terminal" evidence="2">
    <location>
        <begin position="13"/>
        <end position="71"/>
    </location>
</feature>
<dbReference type="Proteomes" id="UP001376459">
    <property type="component" value="Unassembled WGS sequence"/>
</dbReference>
<dbReference type="InterPro" id="IPR014030">
    <property type="entry name" value="Ketoacyl_synth_N"/>
</dbReference>
<name>A0ABU8UQF1_9ACTN</name>
<dbReference type="Pfam" id="PF00109">
    <property type="entry name" value="ketoacyl-synt"/>
    <property type="match status" value="1"/>
</dbReference>
<evidence type="ECO:0000313" key="3">
    <source>
        <dbReference type="EMBL" id="MEJ8671117.1"/>
    </source>
</evidence>
<proteinExistence type="predicted"/>
<evidence type="ECO:0000256" key="1">
    <source>
        <dbReference type="SAM" id="MobiDB-lite"/>
    </source>
</evidence>
<feature type="region of interest" description="Disordered" evidence="1">
    <location>
        <begin position="80"/>
        <end position="117"/>
    </location>
</feature>
<dbReference type="SUPFAM" id="SSF53901">
    <property type="entry name" value="Thiolase-like"/>
    <property type="match status" value="1"/>
</dbReference>
<reference evidence="3 4" key="1">
    <citation type="submission" date="2024-03" db="EMBL/GenBank/DDBJ databases">
        <title>Novel Streptomyces species of biotechnological and ecological value are a feature of Machair soil.</title>
        <authorList>
            <person name="Prole J.R."/>
            <person name="Goodfellow M."/>
            <person name="Allenby N."/>
            <person name="Ward A.C."/>
        </authorList>
    </citation>
    <scope>NUCLEOTIDE SEQUENCE [LARGE SCALE GENOMIC DNA]</scope>
    <source>
        <strain evidence="3 4">MS1.AVA.1</strain>
    </source>
</reference>
<accession>A0ABU8UQF1</accession>
<protein>
    <submittedName>
        <fullName evidence="3">Beta-ketoacyl synthase N-terminal-like domain-containing protein</fullName>
    </submittedName>
</protein>
<evidence type="ECO:0000313" key="4">
    <source>
        <dbReference type="Proteomes" id="UP001376459"/>
    </source>
</evidence>
<dbReference type="InterPro" id="IPR016039">
    <property type="entry name" value="Thiolase-like"/>
</dbReference>
<sequence>MTTEEVPMQDLESAVAVVGMSGRFPGAPDLESYWANLRDGVCSLSTFTEKELLADGADAAELRNPAYVAAQGRLRTRTASRRTCSASAAPRRRPWTRSTGCCWRPPGPPWRTRATPR</sequence>
<dbReference type="Gene3D" id="3.40.47.10">
    <property type="match status" value="1"/>
</dbReference>
<keyword evidence="4" id="KW-1185">Reference proteome</keyword>
<dbReference type="EMBL" id="JBBKAK010000001">
    <property type="protein sequence ID" value="MEJ8671117.1"/>
    <property type="molecule type" value="Genomic_DNA"/>
</dbReference>
<comment type="caution">
    <text evidence="3">The sequence shown here is derived from an EMBL/GenBank/DDBJ whole genome shotgun (WGS) entry which is preliminary data.</text>
</comment>
<organism evidence="3 4">
    <name type="scientific">Streptomyces machairae</name>
    <dbReference type="NCBI Taxonomy" id="3134109"/>
    <lineage>
        <taxon>Bacteria</taxon>
        <taxon>Bacillati</taxon>
        <taxon>Actinomycetota</taxon>
        <taxon>Actinomycetes</taxon>
        <taxon>Kitasatosporales</taxon>
        <taxon>Streptomycetaceae</taxon>
        <taxon>Streptomyces</taxon>
    </lineage>
</organism>
<gene>
    <name evidence="3" type="ORF">WKI71_30160</name>
</gene>